<organismHost>
    <name type="scientific">Homo sapiens</name>
    <name type="common">Human</name>
    <dbReference type="NCBI Taxonomy" id="9606"/>
</organismHost>
<sequence>MDRGLTVFVAVHVPDVLLNGWRWRLGAIPPLVCLLAISVVPPSGQRGPVPFRTRVATGAHRN</sequence>
<organism evidence="1">
    <name type="scientific">Human herpesvirus 8</name>
    <name type="common">HHV-8</name>
    <name type="synonym">Kaposi's sarcoma-associated herpesvirus</name>
    <dbReference type="NCBI Taxonomy" id="37296"/>
    <lineage>
        <taxon>Viruses</taxon>
        <taxon>Duplodnaviria</taxon>
        <taxon>Heunggongvirae</taxon>
        <taxon>Peploviricota</taxon>
        <taxon>Herviviricetes</taxon>
        <taxon>Herpesvirales</taxon>
        <taxon>Orthoherpesviridae</taxon>
        <taxon>Gammaherpesvirinae</taxon>
        <taxon>Rhadinovirus</taxon>
        <taxon>Rhadinovirus humangamma8</taxon>
    </lineage>
</organism>
<name>A0A0N9RQS9_HHV8</name>
<protein>
    <submittedName>
        <fullName evidence="1">K12</fullName>
    </submittedName>
</protein>
<accession>A0A0N9RQS9</accession>
<reference evidence="1" key="1">
    <citation type="journal article" date="2015" name="J. Virol.">
        <title>Whole-Genome Sequencing of Kaposi's Sarcoma-Associated Herpesvirus from Zambian Kaposi's Sarcoma Biopsy Specimens Reveals Unique Viral Diversity.</title>
        <authorList>
            <person name="Olp L.N."/>
            <person name="Jeanniard A."/>
            <person name="Marimo C."/>
            <person name="West J.T."/>
            <person name="Wood C."/>
        </authorList>
    </citation>
    <scope>NUCLEOTIDE SEQUENCE</scope>
    <source>
        <strain evidence="1">ZM123</strain>
    </source>
</reference>
<dbReference type="EMBL" id="KT271465">
    <property type="protein sequence ID" value="ALH45283.1"/>
    <property type="molecule type" value="Genomic_DNA"/>
</dbReference>
<gene>
    <name evidence="1" type="primary">K12</name>
</gene>
<evidence type="ECO:0000313" key="1">
    <source>
        <dbReference type="EMBL" id="ALH45283.1"/>
    </source>
</evidence>
<proteinExistence type="predicted"/>